<evidence type="ECO:0000259" key="1">
    <source>
        <dbReference type="Pfam" id="PF13649"/>
    </source>
</evidence>
<dbReference type="SUPFAM" id="SSF53335">
    <property type="entry name" value="S-adenosyl-L-methionine-dependent methyltransferases"/>
    <property type="match status" value="1"/>
</dbReference>
<proteinExistence type="predicted"/>
<dbReference type="InterPro" id="IPR041698">
    <property type="entry name" value="Methyltransf_25"/>
</dbReference>
<evidence type="ECO:0000313" key="3">
    <source>
        <dbReference type="Proteomes" id="UP001230005"/>
    </source>
</evidence>
<comment type="caution">
    <text evidence="2">The sequence shown here is derived from an EMBL/GenBank/DDBJ whole genome shotgun (WGS) entry which is preliminary data.</text>
</comment>
<sequence>MGKVWIGFENGKYYYNEGDQKETMSTMVYLKNLIKDKNIASITPTSKSAVRQLCKTINFNKPLVIVEYGPATGVFTEYFLKEMTDDSMVIAIELNDNFVDYLRKNIKDKRLKIYHDSAENIDQILEKLEITNVDYIVSGIPFTLMDTDLRKRIIQKTNSALRKGGEFLAYQTFFQKDEHLKDYLVKEFREVTDKIAYKNIPPLRTYRAIR</sequence>
<feature type="domain" description="Methyltransferase" evidence="1">
    <location>
        <begin position="65"/>
        <end position="165"/>
    </location>
</feature>
<gene>
    <name evidence="2" type="ORF">J2S74_002023</name>
</gene>
<dbReference type="CDD" id="cd02440">
    <property type="entry name" value="AdoMet_MTases"/>
    <property type="match status" value="1"/>
</dbReference>
<dbReference type="Proteomes" id="UP001230005">
    <property type="component" value="Unassembled WGS sequence"/>
</dbReference>
<protein>
    <submittedName>
        <fullName evidence="2">Phospholipid N-methyltransferase</fullName>
    </submittedName>
</protein>
<dbReference type="Gene3D" id="3.40.50.150">
    <property type="entry name" value="Vaccinia Virus protein VP39"/>
    <property type="match status" value="1"/>
</dbReference>
<keyword evidence="3" id="KW-1185">Reference proteome</keyword>
<dbReference type="Pfam" id="PF13649">
    <property type="entry name" value="Methyltransf_25"/>
    <property type="match status" value="1"/>
</dbReference>
<dbReference type="EMBL" id="JAUSUG010000007">
    <property type="protein sequence ID" value="MDQ0254644.1"/>
    <property type="molecule type" value="Genomic_DNA"/>
</dbReference>
<organism evidence="2 3">
    <name type="scientific">Evansella vedderi</name>
    <dbReference type="NCBI Taxonomy" id="38282"/>
    <lineage>
        <taxon>Bacteria</taxon>
        <taxon>Bacillati</taxon>
        <taxon>Bacillota</taxon>
        <taxon>Bacilli</taxon>
        <taxon>Bacillales</taxon>
        <taxon>Bacillaceae</taxon>
        <taxon>Evansella</taxon>
    </lineage>
</organism>
<dbReference type="RefSeq" id="WP_307324893.1">
    <property type="nucleotide sequence ID" value="NZ_JAUSUG010000007.1"/>
</dbReference>
<name>A0ABT9ZTW4_9BACI</name>
<accession>A0ABT9ZTW4</accession>
<evidence type="ECO:0000313" key="2">
    <source>
        <dbReference type="EMBL" id="MDQ0254644.1"/>
    </source>
</evidence>
<dbReference type="InterPro" id="IPR029063">
    <property type="entry name" value="SAM-dependent_MTases_sf"/>
</dbReference>
<reference evidence="2 3" key="1">
    <citation type="submission" date="2023-07" db="EMBL/GenBank/DDBJ databases">
        <title>Genomic Encyclopedia of Type Strains, Phase IV (KMG-IV): sequencing the most valuable type-strain genomes for metagenomic binning, comparative biology and taxonomic classification.</title>
        <authorList>
            <person name="Goeker M."/>
        </authorList>
    </citation>
    <scope>NUCLEOTIDE SEQUENCE [LARGE SCALE GENOMIC DNA]</scope>
    <source>
        <strain evidence="2 3">DSM 9768</strain>
    </source>
</reference>